<sequence>MLSSSVYPLANPKGVKLLCELCKKTAHYMCTQCRVTYYCDLEHQKADWIGIHEKICQLLIPLRTSIPFFSSEKERWHSQQQIVQRQKHMIDLTRTVAQKLLFEGKPDEAIPGALQSLRFATSVYGTTSAELVPSYLLLAEASIGLGQLQDAEEYLSQAQWTVMKTSECITGVEYKLYRNLGLLYSARGNYEKALWYLADDIYHASEVFGTEDIHTAGGYFHMANVFFGQGKMDIADSMYTEVVDIWHKHLSELVEAEMEKPKWKRMNAALEDPDPGMEDYKESLDVAQQAEAVQVLNAINNIRDQGFVPKHGRIGKVAHALAMLYYVIMDYRKVIDYGSQALEESKLLLNNDKEIESIENLLEMAHSALGYPGGQGPSPTAWVTSC</sequence>
<dbReference type="Gene3D" id="6.10.140.2220">
    <property type="match status" value="1"/>
</dbReference>
<dbReference type="Gene3D" id="1.25.40.10">
    <property type="entry name" value="Tetratricopeptide repeat domain"/>
    <property type="match status" value="2"/>
</dbReference>
<dbReference type="PANTHER" id="PTHR46533:SF1">
    <property type="entry name" value="ZINC FINGER MYND DOMAIN-CONTAINING PROTEIN 12"/>
    <property type="match status" value="1"/>
</dbReference>
<dbReference type="PROSITE" id="PS01360">
    <property type="entry name" value="ZF_MYND_1"/>
    <property type="match status" value="1"/>
</dbReference>
<dbReference type="SUPFAM" id="SSF144232">
    <property type="entry name" value="HIT/MYND zinc finger-like"/>
    <property type="match status" value="1"/>
</dbReference>
<dbReference type="RefSeq" id="XP_007908913.1">
    <property type="nucleotide sequence ID" value="XM_007910722.1"/>
</dbReference>
<gene>
    <name evidence="6" type="primary">zmynd12</name>
</gene>
<keyword evidence="2 4" id="KW-0863">Zinc-finger</keyword>
<evidence type="ECO:0000256" key="1">
    <source>
        <dbReference type="ARBA" id="ARBA00022723"/>
    </source>
</evidence>
<evidence type="ECO:0000256" key="3">
    <source>
        <dbReference type="ARBA" id="ARBA00022833"/>
    </source>
</evidence>
<dbReference type="OrthoDB" id="3174329at2759"/>
<keyword evidence="7" id="KW-1185">Reference proteome</keyword>
<dbReference type="GeneTree" id="ENSGT00390000004248"/>
<keyword evidence="1" id="KW-0479">Metal-binding</keyword>
<dbReference type="PANTHER" id="PTHR46533">
    <property type="entry name" value="ZINC FINGER MYND DOMAIN-CONTAINING PROTEIN 12"/>
    <property type="match status" value="1"/>
</dbReference>
<dbReference type="InterPro" id="IPR053248">
    <property type="entry name" value="Zinc_finger_MYND_domain"/>
</dbReference>
<organism evidence="6 7">
    <name type="scientific">Callorhinchus milii</name>
    <name type="common">Ghost shark</name>
    <dbReference type="NCBI Taxonomy" id="7868"/>
    <lineage>
        <taxon>Eukaryota</taxon>
        <taxon>Metazoa</taxon>
        <taxon>Chordata</taxon>
        <taxon>Craniata</taxon>
        <taxon>Vertebrata</taxon>
        <taxon>Chondrichthyes</taxon>
        <taxon>Holocephali</taxon>
        <taxon>Chimaeriformes</taxon>
        <taxon>Callorhinchidae</taxon>
        <taxon>Callorhinchus</taxon>
    </lineage>
</organism>
<dbReference type="PROSITE" id="PS50865">
    <property type="entry name" value="ZF_MYND_2"/>
    <property type="match status" value="1"/>
</dbReference>
<evidence type="ECO:0000313" key="7">
    <source>
        <dbReference type="Proteomes" id="UP000314986"/>
    </source>
</evidence>
<dbReference type="Ensembl" id="ENSCMIT00000042856.1">
    <property type="protein sequence ID" value="ENSCMIP00000042249.1"/>
    <property type="gene ID" value="ENSCMIG00000017559.1"/>
</dbReference>
<reference evidence="7" key="1">
    <citation type="journal article" date="2006" name="Science">
        <title>Ancient noncoding elements conserved in the human genome.</title>
        <authorList>
            <person name="Venkatesh B."/>
            <person name="Kirkness E.F."/>
            <person name="Loh Y.H."/>
            <person name="Halpern A.L."/>
            <person name="Lee A.P."/>
            <person name="Johnson J."/>
            <person name="Dandona N."/>
            <person name="Viswanathan L.D."/>
            <person name="Tay A."/>
            <person name="Venter J.C."/>
            <person name="Strausberg R.L."/>
            <person name="Brenner S."/>
        </authorList>
    </citation>
    <scope>NUCLEOTIDE SEQUENCE [LARGE SCALE GENOMIC DNA]</scope>
</reference>
<evidence type="ECO:0000256" key="2">
    <source>
        <dbReference type="ARBA" id="ARBA00022771"/>
    </source>
</evidence>
<dbReference type="CTD" id="84217"/>
<dbReference type="SUPFAM" id="SSF48452">
    <property type="entry name" value="TPR-like"/>
    <property type="match status" value="2"/>
</dbReference>
<dbReference type="KEGG" id="cmk:103190079"/>
<reference evidence="6" key="4">
    <citation type="submission" date="2025-08" db="UniProtKB">
        <authorList>
            <consortium name="Ensembl"/>
        </authorList>
    </citation>
    <scope>IDENTIFICATION</scope>
</reference>
<dbReference type="InParanoid" id="A0A4W3JFM5"/>
<dbReference type="GeneID" id="103190079"/>
<keyword evidence="3" id="KW-0862">Zinc</keyword>
<evidence type="ECO:0000259" key="5">
    <source>
        <dbReference type="PROSITE" id="PS50865"/>
    </source>
</evidence>
<evidence type="ECO:0000256" key="4">
    <source>
        <dbReference type="PROSITE-ProRule" id="PRU00134"/>
    </source>
</evidence>
<dbReference type="InterPro" id="IPR002893">
    <property type="entry name" value="Znf_MYND"/>
</dbReference>
<reference evidence="7" key="2">
    <citation type="journal article" date="2007" name="PLoS Biol.">
        <title>Survey sequencing and comparative analysis of the elephant shark (Callorhinchus milii) genome.</title>
        <authorList>
            <person name="Venkatesh B."/>
            <person name="Kirkness E.F."/>
            <person name="Loh Y.H."/>
            <person name="Halpern A.L."/>
            <person name="Lee A.P."/>
            <person name="Johnson J."/>
            <person name="Dandona N."/>
            <person name="Viswanathan L.D."/>
            <person name="Tay A."/>
            <person name="Venter J.C."/>
            <person name="Strausberg R.L."/>
            <person name="Brenner S."/>
        </authorList>
    </citation>
    <scope>NUCLEOTIDE SEQUENCE [LARGE SCALE GENOMIC DNA]</scope>
</reference>
<dbReference type="Proteomes" id="UP000314986">
    <property type="component" value="Unassembled WGS sequence"/>
</dbReference>
<evidence type="ECO:0000313" key="6">
    <source>
        <dbReference type="Ensembl" id="ENSCMIP00000042249.1"/>
    </source>
</evidence>
<dbReference type="GO" id="GO:0008270">
    <property type="term" value="F:zinc ion binding"/>
    <property type="evidence" value="ECO:0007669"/>
    <property type="project" value="UniProtKB-KW"/>
</dbReference>
<accession>A0A4W3JFM5</accession>
<dbReference type="InterPro" id="IPR011990">
    <property type="entry name" value="TPR-like_helical_dom_sf"/>
</dbReference>
<proteinExistence type="predicted"/>
<name>A0A4W3JFM5_CALMI</name>
<reference evidence="6" key="5">
    <citation type="submission" date="2025-09" db="UniProtKB">
        <authorList>
            <consortium name="Ensembl"/>
        </authorList>
    </citation>
    <scope>IDENTIFICATION</scope>
</reference>
<protein>
    <submittedName>
        <fullName evidence="6">Zinc finger MYND-type containing 12</fullName>
    </submittedName>
</protein>
<feature type="domain" description="MYND-type" evidence="5">
    <location>
        <begin position="19"/>
        <end position="56"/>
    </location>
</feature>
<reference evidence="7" key="3">
    <citation type="journal article" date="2014" name="Nature">
        <title>Elephant shark genome provides unique insights into gnathostome evolution.</title>
        <authorList>
            <consortium name="International Elephant Shark Genome Sequencing Consortium"/>
            <person name="Venkatesh B."/>
            <person name="Lee A.P."/>
            <person name="Ravi V."/>
            <person name="Maurya A.K."/>
            <person name="Lian M.M."/>
            <person name="Swann J.B."/>
            <person name="Ohta Y."/>
            <person name="Flajnik M.F."/>
            <person name="Sutoh Y."/>
            <person name="Kasahara M."/>
            <person name="Hoon S."/>
            <person name="Gangu V."/>
            <person name="Roy S.W."/>
            <person name="Irimia M."/>
            <person name="Korzh V."/>
            <person name="Kondrychyn I."/>
            <person name="Lim Z.W."/>
            <person name="Tay B.H."/>
            <person name="Tohari S."/>
            <person name="Kong K.W."/>
            <person name="Ho S."/>
            <person name="Lorente-Galdos B."/>
            <person name="Quilez J."/>
            <person name="Marques-Bonet T."/>
            <person name="Raney B.J."/>
            <person name="Ingham P.W."/>
            <person name="Tay A."/>
            <person name="Hillier L.W."/>
            <person name="Minx P."/>
            <person name="Boehm T."/>
            <person name="Wilson R.K."/>
            <person name="Brenner S."/>
            <person name="Warren W.C."/>
        </authorList>
    </citation>
    <scope>NUCLEOTIDE SEQUENCE [LARGE SCALE GENOMIC DNA]</scope>
</reference>
<dbReference type="AlphaFoldDB" id="A0A4W3JFM5"/>
<dbReference type="Pfam" id="PF01753">
    <property type="entry name" value="zf-MYND"/>
    <property type="match status" value="1"/>
</dbReference>
<dbReference type="OMA" id="KILFMLY"/>